<dbReference type="EMBL" id="CP017104">
    <property type="protein sequence ID" value="APO70418.1"/>
    <property type="molecule type" value="Genomic_DNA"/>
</dbReference>
<accession>A0A1L5NRB6</accession>
<dbReference type="Proteomes" id="UP000184749">
    <property type="component" value="Plasmid pRgalIE4872c"/>
</dbReference>
<gene>
    <name evidence="1" type="ORF">IE4872_PC00401</name>
</gene>
<evidence type="ECO:0000313" key="2">
    <source>
        <dbReference type="Proteomes" id="UP000184749"/>
    </source>
</evidence>
<geneLocation type="plasmid" evidence="2">
    <name>prgalie4872c</name>
</geneLocation>
<dbReference type="AlphaFoldDB" id="A0A1L5NRB6"/>
<protein>
    <submittedName>
        <fullName evidence="1">Uncharacterized protein</fullName>
    </submittedName>
</protein>
<keyword evidence="1" id="KW-0614">Plasmid</keyword>
<proteinExistence type="predicted"/>
<name>A0A1L5NRB6_9HYPH</name>
<evidence type="ECO:0000313" key="1">
    <source>
        <dbReference type="EMBL" id="APO70418.1"/>
    </source>
</evidence>
<reference evidence="1 2" key="1">
    <citation type="submission" date="2016-09" db="EMBL/GenBank/DDBJ databases">
        <title>The complete genome sequences of Rhizobium gallicum, symbiovars gallicum and phaseoli, symbionts associated to common bean (Phaseolus vulgaris).</title>
        <authorList>
            <person name="Bustos P."/>
            <person name="Santamaria R.I."/>
            <person name="Perez-Carrascal O.M."/>
            <person name="Juarez S."/>
            <person name="Lozano L."/>
            <person name="Martinez-Flores I."/>
            <person name="Martinez-Romero E."/>
            <person name="Cevallos M."/>
            <person name="Romero D."/>
            <person name="Davila G."/>
            <person name="Gonzalez V."/>
        </authorList>
    </citation>
    <scope>NUCLEOTIDE SEQUENCE [LARGE SCALE GENOMIC DNA]</scope>
    <source>
        <strain evidence="1 2">IE4872</strain>
        <plasmid evidence="2">prgalie4872c</plasmid>
    </source>
</reference>
<organism evidence="1 2">
    <name type="scientific">Rhizobium gallicum</name>
    <dbReference type="NCBI Taxonomy" id="56730"/>
    <lineage>
        <taxon>Bacteria</taxon>
        <taxon>Pseudomonadati</taxon>
        <taxon>Pseudomonadota</taxon>
        <taxon>Alphaproteobacteria</taxon>
        <taxon>Hyphomicrobiales</taxon>
        <taxon>Rhizobiaceae</taxon>
        <taxon>Rhizobium/Agrobacterium group</taxon>
        <taxon>Rhizobium</taxon>
    </lineage>
</organism>
<sequence length="74" mass="8401">MATSAASRRSSKVLMKGRSICDRLDAQDQSSRSRQMLAPRAMNAGFLHPWLHFAEIRHSPSGILLHRNNDIERD</sequence>